<keyword evidence="6 8" id="KW-0012">Acyltransferase</keyword>
<comment type="catalytic activity">
    <reaction evidence="7 8">
        <text>L-homoserine + acetyl-CoA = O-acetyl-L-homoserine + CoA</text>
        <dbReference type="Rhea" id="RHEA:13701"/>
        <dbReference type="ChEBI" id="CHEBI:57287"/>
        <dbReference type="ChEBI" id="CHEBI:57288"/>
        <dbReference type="ChEBI" id="CHEBI:57476"/>
        <dbReference type="ChEBI" id="CHEBI:57716"/>
        <dbReference type="EC" id="2.3.1.31"/>
    </reaction>
</comment>
<comment type="caution">
    <text evidence="8">Lacks conserved residue(s) required for the propagation of feature annotation.</text>
</comment>
<feature type="binding site" evidence="8">
    <location>
        <position position="249"/>
    </location>
    <ligand>
        <name>substrate</name>
    </ligand>
</feature>
<dbReference type="InterPro" id="IPR029062">
    <property type="entry name" value="Class_I_gatase-like"/>
</dbReference>
<keyword evidence="4 8" id="KW-0808">Transferase</keyword>
<keyword evidence="2 8" id="KW-0963">Cytoplasm</keyword>
<proteinExistence type="inferred from homology"/>
<dbReference type="PANTHER" id="PTHR20919">
    <property type="entry name" value="HOMOSERINE O-SUCCINYLTRANSFERASE"/>
    <property type="match status" value="1"/>
</dbReference>
<protein>
    <recommendedName>
        <fullName evidence="8">Homoserine O-acetyltransferase</fullName>
        <shortName evidence="8">HAT</shortName>
        <ecNumber evidence="8">2.3.1.31</ecNumber>
    </recommendedName>
    <alternativeName>
        <fullName evidence="8">Homoserine transacetylase</fullName>
        <shortName evidence="8">HTA</shortName>
    </alternativeName>
</protein>
<dbReference type="InterPro" id="IPR033752">
    <property type="entry name" value="MetA_family"/>
</dbReference>
<feature type="active site" evidence="8">
    <location>
        <position position="237"/>
    </location>
</feature>
<dbReference type="EC" id="2.3.1.31" evidence="8"/>
<dbReference type="AlphaFoldDB" id="A0A1C6K722"/>
<dbReference type="EMBL" id="FMHG01000003">
    <property type="protein sequence ID" value="SCJ90106.1"/>
    <property type="molecule type" value="Genomic_DNA"/>
</dbReference>
<organism evidence="10">
    <name type="scientific">uncultured Anaerotruncus sp</name>
    <dbReference type="NCBI Taxonomy" id="905011"/>
    <lineage>
        <taxon>Bacteria</taxon>
        <taxon>Bacillati</taxon>
        <taxon>Bacillota</taxon>
        <taxon>Clostridia</taxon>
        <taxon>Eubacteriales</taxon>
        <taxon>Oscillospiraceae</taxon>
        <taxon>Anaerotruncus</taxon>
        <taxon>environmental samples</taxon>
    </lineage>
</organism>
<keyword evidence="3 8" id="KW-0028">Amino-acid biosynthesis</keyword>
<evidence type="ECO:0000256" key="7">
    <source>
        <dbReference type="ARBA" id="ARBA00049043"/>
    </source>
</evidence>
<feature type="binding site" evidence="8">
    <location>
        <position position="163"/>
    </location>
    <ligand>
        <name>substrate</name>
    </ligand>
</feature>
<evidence type="ECO:0000256" key="4">
    <source>
        <dbReference type="ARBA" id="ARBA00022679"/>
    </source>
</evidence>
<evidence type="ECO:0000256" key="8">
    <source>
        <dbReference type="HAMAP-Rule" id="MF_00295"/>
    </source>
</evidence>
<dbReference type="GO" id="GO:0005737">
    <property type="term" value="C:cytoplasm"/>
    <property type="evidence" value="ECO:0007669"/>
    <property type="project" value="UniProtKB-SubCell"/>
</dbReference>
<feature type="site" description="Important for substrate specificity" evidence="8">
    <location>
        <position position="192"/>
    </location>
</feature>
<dbReference type="HAMAP" id="MF_00295">
    <property type="entry name" value="MetA_acyltransf"/>
    <property type="match status" value="1"/>
</dbReference>
<dbReference type="Pfam" id="PF04204">
    <property type="entry name" value="HTS"/>
    <property type="match status" value="1"/>
</dbReference>
<comment type="subcellular location">
    <subcellularLocation>
        <location evidence="1 8">Cytoplasm</location>
    </subcellularLocation>
</comment>
<dbReference type="CDD" id="cd03131">
    <property type="entry name" value="GATase1_HTS"/>
    <property type="match status" value="1"/>
</dbReference>
<evidence type="ECO:0000313" key="10">
    <source>
        <dbReference type="EMBL" id="SCJ90106.1"/>
    </source>
</evidence>
<evidence type="ECO:0000256" key="2">
    <source>
        <dbReference type="ARBA" id="ARBA00022490"/>
    </source>
</evidence>
<feature type="active site" description="Acyl-thioester intermediate" evidence="8 9">
    <location>
        <position position="142"/>
    </location>
</feature>
<evidence type="ECO:0000256" key="1">
    <source>
        <dbReference type="ARBA" id="ARBA00004496"/>
    </source>
</evidence>
<feature type="site" description="Important for acyl-CoA specificity" evidence="8">
    <location>
        <position position="111"/>
    </location>
</feature>
<sequence>MPINIPASLPAVQTLISENIFIMSQERACSQDIRPLKIAILNLMPKKIETETQLLRVLSNSPIQVDVELVQTATYTSKNTPGDHLLKFYKTFEDIKDQRFDGMIITGAPVEQMEFEEVNYWPELCEIMKWSKSHVYSTFHICWGAQAGLYYHYGIGKVPLPQKMFGVFRHKVLAPSHPLLTGFDEYFYAPHSRHTTILREDIDAEPGLELLTWSPEAGVHIVASKNGRQFFVTGHSEYDRTTLAGEYFRDREQGLSIALPQNYFDGDDPEGEIPFVWRAAGSLLYTNWLNYFVYQQTPYDLQQLRQLEI</sequence>
<dbReference type="GO" id="GO:0019281">
    <property type="term" value="P:L-methionine biosynthetic process from homoserine via O-succinyl-L-homoserine and cystathionine"/>
    <property type="evidence" value="ECO:0007669"/>
    <property type="project" value="InterPro"/>
</dbReference>
<accession>A0A1C6K722</accession>
<dbReference type="GO" id="GO:0008899">
    <property type="term" value="F:homoserine O-succinyltransferase activity"/>
    <property type="evidence" value="ECO:0007669"/>
    <property type="project" value="UniProtKB-UniRule"/>
</dbReference>
<dbReference type="PIRSF" id="PIRSF000450">
    <property type="entry name" value="H_ser_succinyltr"/>
    <property type="match status" value="1"/>
</dbReference>
<feature type="active site" description="Proton acceptor" evidence="8">
    <location>
        <position position="235"/>
    </location>
</feature>
<keyword evidence="5 8" id="KW-0486">Methionine biosynthesis</keyword>
<comment type="pathway">
    <text evidence="8">Amino-acid biosynthesis; L-methionine biosynthesis via de novo pathway; O-acetyl-L-homoserine from L-homoserine: step 1/1.</text>
</comment>
<evidence type="ECO:0000256" key="5">
    <source>
        <dbReference type="ARBA" id="ARBA00023167"/>
    </source>
</evidence>
<evidence type="ECO:0000256" key="9">
    <source>
        <dbReference type="PIRSR" id="PIRSR000450-1"/>
    </source>
</evidence>
<dbReference type="InterPro" id="IPR005697">
    <property type="entry name" value="HST_MetA"/>
</dbReference>
<dbReference type="UniPathway" id="UPA00051">
    <property type="reaction ID" value="UER00074"/>
</dbReference>
<reference evidence="10" key="1">
    <citation type="submission" date="2015-09" db="EMBL/GenBank/DDBJ databases">
        <authorList>
            <consortium name="Pathogen Informatics"/>
        </authorList>
    </citation>
    <scope>NUCLEOTIDE SEQUENCE</scope>
    <source>
        <strain evidence="10">2789STDY5834896</strain>
    </source>
</reference>
<gene>
    <name evidence="10" type="primary">metA</name>
    <name evidence="8" type="synonym">metAA</name>
    <name evidence="10" type="ORF">SAMEA3545359_02712</name>
</gene>
<feature type="binding site" evidence="8">
    <location>
        <position position="192"/>
    </location>
    <ligand>
        <name>substrate</name>
    </ligand>
</feature>
<dbReference type="FunFam" id="3.40.50.880:FF:000004">
    <property type="entry name" value="Homoserine O-succinyltransferase"/>
    <property type="match status" value="1"/>
</dbReference>
<evidence type="ECO:0000256" key="3">
    <source>
        <dbReference type="ARBA" id="ARBA00022605"/>
    </source>
</evidence>
<comment type="similarity">
    <text evidence="8">Belongs to the MetA family.</text>
</comment>
<dbReference type="GO" id="GO:0004414">
    <property type="term" value="F:homoserine O-acetyltransferase activity"/>
    <property type="evidence" value="ECO:0007669"/>
    <property type="project" value="UniProtKB-EC"/>
</dbReference>
<dbReference type="NCBIfam" id="TIGR01001">
    <property type="entry name" value="metA"/>
    <property type="match status" value="1"/>
</dbReference>
<comment type="function">
    <text evidence="8">Transfers an acetyl group from acetyl-CoA to L-homoserine, forming acetyl-L-homoserine.</text>
</comment>
<dbReference type="PANTHER" id="PTHR20919:SF0">
    <property type="entry name" value="HOMOSERINE O-SUCCINYLTRANSFERASE"/>
    <property type="match status" value="1"/>
</dbReference>
<name>A0A1C6K722_9FIRM</name>
<dbReference type="SUPFAM" id="SSF52317">
    <property type="entry name" value="Class I glutamine amidotransferase-like"/>
    <property type="match status" value="1"/>
</dbReference>
<dbReference type="Gene3D" id="3.40.50.880">
    <property type="match status" value="1"/>
</dbReference>
<evidence type="ECO:0000256" key="6">
    <source>
        <dbReference type="ARBA" id="ARBA00023315"/>
    </source>
</evidence>